<proteinExistence type="predicted"/>
<dbReference type="PRINTS" id="PR00420">
    <property type="entry name" value="RNGMNOXGNASE"/>
</dbReference>
<dbReference type="EMBL" id="JBHLVZ010000084">
    <property type="protein sequence ID" value="MFC0388464.1"/>
    <property type="molecule type" value="Genomic_DNA"/>
</dbReference>
<keyword evidence="1" id="KW-0560">Oxidoreductase</keyword>
<dbReference type="PANTHER" id="PTHR43476">
    <property type="entry name" value="3-(3-HYDROXY-PHENYL)PROPIONATE/3-HYDROXYCINNAMIC ACID HYDROXYLASE"/>
    <property type="match status" value="1"/>
</dbReference>
<dbReference type="Gene3D" id="3.50.50.60">
    <property type="entry name" value="FAD/NAD(P)-binding domain"/>
    <property type="match status" value="1"/>
</dbReference>
<sequence length="518" mass="56506">MEEYDVAVIGYGPTGMTLAALLGQRGHRVLVLERYTGLYNLPRAACFDDEVMRTFQKLGLSEEIGRGAVVQRDYDWINADGETLVELTYADPAPCGWAQLYMMFQPHVEDVLDRHDKALPTVSVRQGVTVTALIQDDAGVTLRGTSEGGGDISVRAAFVVGADGGSGFARRVVSEAVEDYGFQENWLVCDFRMHRAVAGLPMFRQVCDPAQPTSIVRIGPHHHRFSFMLNPGETREEATRPGRVWDRVARYLTPADAELIRAVNYVFRSRIAGRWRQGRVLLAGDAAHEMPPFLAQGMCSGIRDSHNIAWKLDLVLTGQAHPDILDTYQQEREPHVRFITERAIELGRVQTMRDPARARERDARLLAQRRGSQAPEKLRFPPLSGGLVVNGGGLFPQAAVRAKSGSGLFDDVVGAGWCIVAATPGVLDLLTPMQRAAWERIGGRVAVVSPSSPDVSVPGALEDLSGTYAEWFAAHGAAAAVVRPDWYVFGTATDGGGLTALLGRLSRALEGRDVLVPS</sequence>
<evidence type="ECO:0000313" key="3">
    <source>
        <dbReference type="EMBL" id="MFC0388464.1"/>
    </source>
</evidence>
<keyword evidence="4" id="KW-1185">Reference proteome</keyword>
<dbReference type="PANTHER" id="PTHR43476:SF3">
    <property type="entry name" value="FAD-BINDING MONOOXYGENASE"/>
    <property type="match status" value="1"/>
</dbReference>
<protein>
    <submittedName>
        <fullName evidence="3">Bifunctional 3-(3-hydroxy-phenyl)propionate/3-hydroxycinnamic acid hydroxylase</fullName>
    </submittedName>
</protein>
<dbReference type="Proteomes" id="UP001589789">
    <property type="component" value="Unassembled WGS sequence"/>
</dbReference>
<dbReference type="InterPro" id="IPR036188">
    <property type="entry name" value="FAD/NAD-bd_sf"/>
</dbReference>
<evidence type="ECO:0000256" key="1">
    <source>
        <dbReference type="ARBA" id="ARBA00023002"/>
    </source>
</evidence>
<feature type="domain" description="FAD-binding" evidence="2">
    <location>
        <begin position="3"/>
        <end position="342"/>
    </location>
</feature>
<reference evidence="3 4" key="1">
    <citation type="submission" date="2024-09" db="EMBL/GenBank/DDBJ databases">
        <authorList>
            <person name="Sun Q."/>
            <person name="Mori K."/>
        </authorList>
    </citation>
    <scope>NUCLEOTIDE SEQUENCE [LARGE SCALE GENOMIC DNA]</scope>
    <source>
        <strain evidence="3 4">CCM 7468</strain>
    </source>
</reference>
<gene>
    <name evidence="3" type="ORF">ACFFIC_23405</name>
</gene>
<dbReference type="NCBIfam" id="NF004829">
    <property type="entry name" value="PRK06183.1-3"/>
    <property type="match status" value="1"/>
</dbReference>
<comment type="caution">
    <text evidence="3">The sequence shown here is derived from an EMBL/GenBank/DDBJ whole genome shotgun (WGS) entry which is preliminary data.</text>
</comment>
<accession>A0ABV6IXY1</accession>
<dbReference type="Pfam" id="PF01494">
    <property type="entry name" value="FAD_binding_3"/>
    <property type="match status" value="1"/>
</dbReference>
<evidence type="ECO:0000313" key="4">
    <source>
        <dbReference type="Proteomes" id="UP001589789"/>
    </source>
</evidence>
<dbReference type="RefSeq" id="WP_377054904.1">
    <property type="nucleotide sequence ID" value="NZ_JBHLVZ010000084.1"/>
</dbReference>
<dbReference type="SUPFAM" id="SSF51905">
    <property type="entry name" value="FAD/NAD(P)-binding domain"/>
    <property type="match status" value="1"/>
</dbReference>
<dbReference type="InterPro" id="IPR002938">
    <property type="entry name" value="FAD-bd"/>
</dbReference>
<organism evidence="3 4">
    <name type="scientific">Muricoccus vinaceus</name>
    <dbReference type="NCBI Taxonomy" id="424704"/>
    <lineage>
        <taxon>Bacteria</taxon>
        <taxon>Pseudomonadati</taxon>
        <taxon>Pseudomonadota</taxon>
        <taxon>Alphaproteobacteria</taxon>
        <taxon>Acetobacterales</taxon>
        <taxon>Roseomonadaceae</taxon>
        <taxon>Muricoccus</taxon>
    </lineage>
</organism>
<evidence type="ECO:0000259" key="2">
    <source>
        <dbReference type="Pfam" id="PF01494"/>
    </source>
</evidence>
<dbReference type="Gene3D" id="3.30.9.10">
    <property type="entry name" value="D-Amino Acid Oxidase, subunit A, domain 2"/>
    <property type="match status" value="1"/>
</dbReference>
<name>A0ABV6IXY1_9PROT</name>
<dbReference type="InterPro" id="IPR050631">
    <property type="entry name" value="PheA/TfdB_FAD_monoxygenase"/>
</dbReference>